<comment type="caution">
    <text evidence="1">The sequence shown here is derived from an EMBL/GenBank/DDBJ whole genome shotgun (WGS) entry which is preliminary data.</text>
</comment>
<protein>
    <submittedName>
        <fullName evidence="1">Uncharacterized protein</fullName>
    </submittedName>
</protein>
<keyword evidence="2" id="KW-1185">Reference proteome</keyword>
<evidence type="ECO:0000313" key="2">
    <source>
        <dbReference type="Proteomes" id="UP000536640"/>
    </source>
</evidence>
<dbReference type="EMBL" id="JACHHW010000004">
    <property type="protein sequence ID" value="MBB5187541.1"/>
    <property type="molecule type" value="Genomic_DNA"/>
</dbReference>
<evidence type="ECO:0000313" key="1">
    <source>
        <dbReference type="EMBL" id="MBB5187541.1"/>
    </source>
</evidence>
<dbReference type="Proteomes" id="UP000536640">
    <property type="component" value="Unassembled WGS sequence"/>
</dbReference>
<proteinExistence type="predicted"/>
<reference evidence="1 2" key="1">
    <citation type="submission" date="2020-08" db="EMBL/GenBank/DDBJ databases">
        <title>Genomic Encyclopedia of Type Strains, Phase IV (KMG-IV): sequencing the most valuable type-strain genomes for metagenomic binning, comparative biology and taxonomic classification.</title>
        <authorList>
            <person name="Goeker M."/>
        </authorList>
    </citation>
    <scope>NUCLEOTIDE SEQUENCE [LARGE SCALE GENOMIC DNA]</scope>
    <source>
        <strain evidence="1 2">DSM 25701</strain>
    </source>
</reference>
<dbReference type="AlphaFoldDB" id="A0A840R586"/>
<accession>A0A840R586</accession>
<organism evidence="1 2">
    <name type="scientific">Zhongshania antarctica</name>
    <dbReference type="NCBI Taxonomy" id="641702"/>
    <lineage>
        <taxon>Bacteria</taxon>
        <taxon>Pseudomonadati</taxon>
        <taxon>Pseudomonadota</taxon>
        <taxon>Gammaproteobacteria</taxon>
        <taxon>Cellvibrionales</taxon>
        <taxon>Spongiibacteraceae</taxon>
        <taxon>Zhongshania</taxon>
    </lineage>
</organism>
<sequence>MARVNALYVTLIKNESIMAAFIYQTQVALHSYIKLPGQCD</sequence>
<gene>
    <name evidence="1" type="ORF">HNQ57_001810</name>
</gene>
<name>A0A840R586_9GAMM</name>